<evidence type="ECO:0000313" key="2">
    <source>
        <dbReference type="EMBL" id="HIJ99942.1"/>
    </source>
</evidence>
<name>A0A832V102_9ARCH</name>
<feature type="compositionally biased region" description="Basic and acidic residues" evidence="1">
    <location>
        <begin position="59"/>
        <end position="73"/>
    </location>
</feature>
<feature type="region of interest" description="Disordered" evidence="1">
    <location>
        <begin position="124"/>
        <end position="143"/>
    </location>
</feature>
<organism evidence="2 3">
    <name type="scientific">Candidatus Naiadarchaeum limnaeum</name>
    <dbReference type="NCBI Taxonomy" id="2756139"/>
    <lineage>
        <taxon>Archaea</taxon>
        <taxon>Candidatus Undinarchaeota</taxon>
        <taxon>Candidatus Undinarchaeia</taxon>
        <taxon>Candidatus Naiadarchaeales</taxon>
        <taxon>Candidatus Naiadarchaeaceae</taxon>
        <taxon>Candidatus Naiadarchaeum</taxon>
    </lineage>
</organism>
<gene>
    <name evidence="2" type="ORF">H1016_00195</name>
</gene>
<comment type="caution">
    <text evidence="2">The sequence shown here is derived from an EMBL/GenBank/DDBJ whole genome shotgun (WGS) entry which is preliminary data.</text>
</comment>
<dbReference type="Proteomes" id="UP000646946">
    <property type="component" value="Unassembled WGS sequence"/>
</dbReference>
<dbReference type="EMBL" id="DVAB01000003">
    <property type="protein sequence ID" value="HIJ99942.1"/>
    <property type="molecule type" value="Genomic_DNA"/>
</dbReference>
<accession>A0A832V102</accession>
<proteinExistence type="predicted"/>
<reference evidence="2 3" key="1">
    <citation type="journal article" name="Nat. Commun.">
        <title>Undinarchaeota illuminate DPANN phylogeny and the impact of gene transfer on archaeal evolution.</title>
        <authorList>
            <person name="Dombrowski N."/>
            <person name="Williams T.A."/>
            <person name="Sun J."/>
            <person name="Woodcroft B.J."/>
            <person name="Lee J.H."/>
            <person name="Minh B.Q."/>
            <person name="Rinke C."/>
            <person name="Spang A."/>
        </authorList>
    </citation>
    <scope>NUCLEOTIDE SEQUENCE [LARGE SCALE GENOMIC DNA]</scope>
    <source>
        <strain evidence="2">MAG_bin1129</strain>
    </source>
</reference>
<keyword evidence="3" id="KW-1185">Reference proteome</keyword>
<feature type="compositionally biased region" description="Basic and acidic residues" evidence="1">
    <location>
        <begin position="1"/>
        <end position="29"/>
    </location>
</feature>
<feature type="compositionally biased region" description="Basic and acidic residues" evidence="1">
    <location>
        <begin position="81"/>
        <end position="98"/>
    </location>
</feature>
<evidence type="ECO:0000256" key="1">
    <source>
        <dbReference type="SAM" id="MobiDB-lite"/>
    </source>
</evidence>
<feature type="compositionally biased region" description="Acidic residues" evidence="1">
    <location>
        <begin position="124"/>
        <end position="136"/>
    </location>
</feature>
<evidence type="ECO:0000313" key="3">
    <source>
        <dbReference type="Proteomes" id="UP000646946"/>
    </source>
</evidence>
<feature type="compositionally biased region" description="Acidic residues" evidence="1">
    <location>
        <begin position="34"/>
        <end position="49"/>
    </location>
</feature>
<feature type="region of interest" description="Disordered" evidence="1">
    <location>
        <begin position="1"/>
        <end position="102"/>
    </location>
</feature>
<sequence length="276" mass="31252">MTQDDLSKFLDSSKSREKKGAEKVFKEWEFQQPAEEEEKELPEAAEEEVPAQTNPASEIIKEAIGDVGEKTEGEATAEISQGEKPEDQAKPEVSRSQRNEVPLDIEEVIEQKIVEETPKNEVEEVLEEEVLTPSEEEEKKVASAPKDEFVARALHGLVMANGWTPVKTTPEKDYFMYIYLPPAHKRMWMQARVYISKLNLEKALKIEGITIPHGMEERLAIVIRMQKSGGIGQIMNSKTITETLDTNNYFNENSELVNESGLRAVLNAYLKQAEIM</sequence>
<protein>
    <submittedName>
        <fullName evidence="2">Uncharacterized protein</fullName>
    </submittedName>
</protein>
<dbReference type="AlphaFoldDB" id="A0A832V102"/>